<dbReference type="AlphaFoldDB" id="A0A8J7J1H3"/>
<accession>A0A8J7J1H3</accession>
<evidence type="ECO:0000313" key="1">
    <source>
        <dbReference type="EMBL" id="MBE9115774.1"/>
    </source>
</evidence>
<evidence type="ECO:0000313" key="2">
    <source>
        <dbReference type="Proteomes" id="UP000654482"/>
    </source>
</evidence>
<gene>
    <name evidence="1" type="ORF">IQ249_07705</name>
</gene>
<comment type="caution">
    <text evidence="1">The sequence shown here is derived from an EMBL/GenBank/DDBJ whole genome shotgun (WGS) entry which is preliminary data.</text>
</comment>
<reference evidence="1" key="1">
    <citation type="submission" date="2020-10" db="EMBL/GenBank/DDBJ databases">
        <authorList>
            <person name="Castelo-Branco R."/>
            <person name="Eusebio N."/>
            <person name="Adriana R."/>
            <person name="Vieira A."/>
            <person name="Brugerolle De Fraissinette N."/>
            <person name="Rezende De Castro R."/>
            <person name="Schneider M.P."/>
            <person name="Vasconcelos V."/>
            <person name="Leao P.N."/>
        </authorList>
    </citation>
    <scope>NUCLEOTIDE SEQUENCE</scope>
    <source>
        <strain evidence="1">LEGE 07157</strain>
    </source>
</reference>
<protein>
    <submittedName>
        <fullName evidence="1">Uncharacterized protein</fullName>
    </submittedName>
</protein>
<dbReference type="RefSeq" id="WP_194028868.1">
    <property type="nucleotide sequence ID" value="NZ_JADEWZ010000009.1"/>
</dbReference>
<dbReference type="EMBL" id="JADEWZ010000009">
    <property type="protein sequence ID" value="MBE9115774.1"/>
    <property type="molecule type" value="Genomic_DNA"/>
</dbReference>
<organism evidence="1 2">
    <name type="scientific">Lusitaniella coriacea LEGE 07157</name>
    <dbReference type="NCBI Taxonomy" id="945747"/>
    <lineage>
        <taxon>Bacteria</taxon>
        <taxon>Bacillati</taxon>
        <taxon>Cyanobacteriota</taxon>
        <taxon>Cyanophyceae</taxon>
        <taxon>Spirulinales</taxon>
        <taxon>Lusitaniellaceae</taxon>
        <taxon>Lusitaniella</taxon>
    </lineage>
</organism>
<proteinExistence type="predicted"/>
<name>A0A8J7J1H3_9CYAN</name>
<keyword evidence="2" id="KW-1185">Reference proteome</keyword>
<sequence length="183" mass="21336">MKVEDFLDWDEEELPPETEEEVFGQLIRAIRNNEGAGWFFVQCSPAKGAETIKRLQASFGTVAVAVMDLNRQSQTFYEEAKARYEREQFSVLVVRGVEQALYGYEDTKRLLGWEDAKLWNYSSQDVPPLLNYFNQIRECLRDNLPCAIVFILPTFAVQYLMLRAPDFYDWRGGLFVLPEEIEQ</sequence>
<dbReference type="Proteomes" id="UP000654482">
    <property type="component" value="Unassembled WGS sequence"/>
</dbReference>